<comment type="similarity">
    <text evidence="4">Belongs to the HARBI1 family.</text>
</comment>
<evidence type="ECO:0000259" key="13">
    <source>
        <dbReference type="Pfam" id="PF13359"/>
    </source>
</evidence>
<evidence type="ECO:0000256" key="5">
    <source>
        <dbReference type="ARBA" id="ARBA00015519"/>
    </source>
</evidence>
<dbReference type="EMBL" id="LNIX01000034">
    <property type="protein sequence ID" value="OXA40155.1"/>
    <property type="molecule type" value="Genomic_DNA"/>
</dbReference>
<evidence type="ECO:0000256" key="9">
    <source>
        <dbReference type="ARBA" id="ARBA00022801"/>
    </source>
</evidence>
<name>A0A226D3L7_FOLCA</name>
<evidence type="ECO:0000256" key="11">
    <source>
        <dbReference type="ARBA" id="ARBA00030126"/>
    </source>
</evidence>
<comment type="subcellular location">
    <subcellularLocation>
        <location evidence="3">Cytoplasm</location>
    </subcellularLocation>
    <subcellularLocation>
        <location evidence="2">Nucleus</location>
    </subcellularLocation>
</comment>
<dbReference type="InterPro" id="IPR026103">
    <property type="entry name" value="HARBI1_animal"/>
</dbReference>
<keyword evidence="6" id="KW-0963">Cytoplasm</keyword>
<dbReference type="InterPro" id="IPR045249">
    <property type="entry name" value="HARBI1-like"/>
</dbReference>
<dbReference type="InterPro" id="IPR027806">
    <property type="entry name" value="HARBI1_dom"/>
</dbReference>
<dbReference type="Pfam" id="PF13359">
    <property type="entry name" value="DDE_Tnp_4"/>
    <property type="match status" value="1"/>
</dbReference>
<dbReference type="GO" id="GO:0005737">
    <property type="term" value="C:cytoplasm"/>
    <property type="evidence" value="ECO:0007669"/>
    <property type="project" value="UniProtKB-SubCell"/>
</dbReference>
<proteinExistence type="inferred from homology"/>
<evidence type="ECO:0000256" key="8">
    <source>
        <dbReference type="ARBA" id="ARBA00022723"/>
    </source>
</evidence>
<comment type="cofactor">
    <cofactor evidence="1">
        <name>a divalent metal cation</name>
        <dbReference type="ChEBI" id="CHEBI:60240"/>
    </cofactor>
</comment>
<comment type="caution">
    <text evidence="14">The sequence shown here is derived from an EMBL/GenBank/DDBJ whole genome shotgun (WGS) entry which is preliminary data.</text>
</comment>
<dbReference type="Proteomes" id="UP000198287">
    <property type="component" value="Unassembled WGS sequence"/>
</dbReference>
<evidence type="ECO:0000256" key="2">
    <source>
        <dbReference type="ARBA" id="ARBA00004123"/>
    </source>
</evidence>
<evidence type="ECO:0000256" key="3">
    <source>
        <dbReference type="ARBA" id="ARBA00004496"/>
    </source>
</evidence>
<keyword evidence="9" id="KW-0378">Hydrolase</keyword>
<protein>
    <recommendedName>
        <fullName evidence="5">Putative nuclease HARBI1</fullName>
    </recommendedName>
    <alternativeName>
        <fullName evidence="11">Harbinger transposase-derived nuclease</fullName>
    </alternativeName>
</protein>
<keyword evidence="10" id="KW-0539">Nucleus</keyword>
<keyword evidence="8" id="KW-0479">Metal-binding</keyword>
<keyword evidence="7" id="KW-0540">Nuclease</keyword>
<gene>
    <name evidence="14" type="ORF">Fcan01_24910</name>
</gene>
<dbReference type="GO" id="GO:0004518">
    <property type="term" value="F:nuclease activity"/>
    <property type="evidence" value="ECO:0007669"/>
    <property type="project" value="UniProtKB-KW"/>
</dbReference>
<sequence length="347" mass="39634">MDTPIKIVSAIQLLYNLDSTSKANRELIPAPVLAILSNWFPDEHIRSQGYYENIVPRYSDADFRSHFRLTRSSVEVLIQKLATSAVFRDIARRNCGKQPVDLLKAILITLWLVLRPSIKWPSVEERSAIAQEFEGAGSLPGAIGAIDGTFILIPAPKQDQESYYNRKKFHAVILQAVCTLNMAFSDCYVGWPGSCHDARVLRNSKLYQSATALCNPEYYIIGDPAYPIRPWLMVSYKENGHLTESHRRFNKALSKMLVVIEQAFSLLKGRFRRLKFLDIQDMKEVNETVMMCCILHNMLVNEGNIEEFLEPVIMEESSQFGSDDVDDTSAKAEGEDKREWLRNYLMQ</sequence>
<dbReference type="PRINTS" id="PR02086">
    <property type="entry name" value="PUTNUCHARBI1"/>
</dbReference>
<dbReference type="OrthoDB" id="7695407at2759"/>
<dbReference type="GO" id="GO:0046872">
    <property type="term" value="F:metal ion binding"/>
    <property type="evidence" value="ECO:0007669"/>
    <property type="project" value="UniProtKB-KW"/>
</dbReference>
<dbReference type="AlphaFoldDB" id="A0A226D3L7"/>
<accession>A0A226D3L7</accession>
<dbReference type="OMA" id="DIARRNC"/>
<evidence type="ECO:0000256" key="6">
    <source>
        <dbReference type="ARBA" id="ARBA00022490"/>
    </source>
</evidence>
<organism evidence="14 15">
    <name type="scientific">Folsomia candida</name>
    <name type="common">Springtail</name>
    <dbReference type="NCBI Taxonomy" id="158441"/>
    <lineage>
        <taxon>Eukaryota</taxon>
        <taxon>Metazoa</taxon>
        <taxon>Ecdysozoa</taxon>
        <taxon>Arthropoda</taxon>
        <taxon>Hexapoda</taxon>
        <taxon>Collembola</taxon>
        <taxon>Entomobryomorpha</taxon>
        <taxon>Isotomoidea</taxon>
        <taxon>Isotomidae</taxon>
        <taxon>Proisotominae</taxon>
        <taxon>Folsomia</taxon>
    </lineage>
</organism>
<dbReference type="GO" id="GO:0016787">
    <property type="term" value="F:hydrolase activity"/>
    <property type="evidence" value="ECO:0007669"/>
    <property type="project" value="UniProtKB-KW"/>
</dbReference>
<evidence type="ECO:0000256" key="4">
    <source>
        <dbReference type="ARBA" id="ARBA00006958"/>
    </source>
</evidence>
<evidence type="ECO:0000256" key="12">
    <source>
        <dbReference type="ARBA" id="ARBA00045850"/>
    </source>
</evidence>
<evidence type="ECO:0000256" key="7">
    <source>
        <dbReference type="ARBA" id="ARBA00022722"/>
    </source>
</evidence>
<keyword evidence="15" id="KW-1185">Reference proteome</keyword>
<evidence type="ECO:0000313" key="14">
    <source>
        <dbReference type="EMBL" id="OXA40155.1"/>
    </source>
</evidence>
<dbReference type="PANTHER" id="PTHR22930">
    <property type="match status" value="1"/>
</dbReference>
<evidence type="ECO:0000256" key="10">
    <source>
        <dbReference type="ARBA" id="ARBA00023242"/>
    </source>
</evidence>
<evidence type="ECO:0000256" key="1">
    <source>
        <dbReference type="ARBA" id="ARBA00001968"/>
    </source>
</evidence>
<comment type="function">
    <text evidence="12">Transposase-derived protein that may have nuclease activity. Does not have transposase activity.</text>
</comment>
<feature type="domain" description="DDE Tnp4" evidence="13">
    <location>
        <begin position="146"/>
        <end position="297"/>
    </location>
</feature>
<reference evidence="14 15" key="1">
    <citation type="submission" date="2015-12" db="EMBL/GenBank/DDBJ databases">
        <title>The genome of Folsomia candida.</title>
        <authorList>
            <person name="Faddeeva A."/>
            <person name="Derks M.F."/>
            <person name="Anvar Y."/>
            <person name="Smit S."/>
            <person name="Van Straalen N."/>
            <person name="Roelofs D."/>
        </authorList>
    </citation>
    <scope>NUCLEOTIDE SEQUENCE [LARGE SCALE GENOMIC DNA]</scope>
    <source>
        <strain evidence="14 15">VU population</strain>
        <tissue evidence="14">Whole body</tissue>
    </source>
</reference>
<evidence type="ECO:0000313" key="15">
    <source>
        <dbReference type="Proteomes" id="UP000198287"/>
    </source>
</evidence>
<dbReference type="GO" id="GO:0005634">
    <property type="term" value="C:nucleus"/>
    <property type="evidence" value="ECO:0007669"/>
    <property type="project" value="UniProtKB-SubCell"/>
</dbReference>
<dbReference type="PANTHER" id="PTHR22930:SF85">
    <property type="entry name" value="GH03217P-RELATED"/>
    <property type="match status" value="1"/>
</dbReference>